<comment type="cofactor">
    <cofactor evidence="1">
        <name>FAD</name>
        <dbReference type="ChEBI" id="CHEBI:57692"/>
    </cofactor>
</comment>
<evidence type="ECO:0000256" key="2">
    <source>
        <dbReference type="ARBA" id="ARBA00009130"/>
    </source>
</evidence>
<keyword evidence="11" id="KW-1185">Reference proteome</keyword>
<dbReference type="SUPFAM" id="SSF55424">
    <property type="entry name" value="FAD/NAD-linked reductases, dimerisation (C-terminal) domain"/>
    <property type="match status" value="1"/>
</dbReference>
<dbReference type="Pfam" id="PF07992">
    <property type="entry name" value="Pyr_redox_2"/>
    <property type="match status" value="1"/>
</dbReference>
<accession>A0ABV9RMD8</accession>
<dbReference type="Gene3D" id="3.50.50.60">
    <property type="entry name" value="FAD/NAD(P)-binding domain"/>
    <property type="match status" value="2"/>
</dbReference>
<dbReference type="Pfam" id="PF02852">
    <property type="entry name" value="Pyr_redox_dim"/>
    <property type="match status" value="1"/>
</dbReference>
<protein>
    <submittedName>
        <fullName evidence="10">FAD-dependent oxidoreductase</fullName>
    </submittedName>
</protein>
<sequence>MTITYGGHPGASPSARADASYESDEGFRVPHKTVIIGGGAAGLGAAGGVKAASPDAEVVVYTEYEDVAYSPCGIPYVHGKEISDFDKLFLATKEQYVSVGIDVHYETTVTKVDTAARKVHVEGEGAVSYDTLIFATGFDYADPGVPGKDLGGLYYVKNIRRAMEWDEVLDSVKTAVVIEATPLGVEMTTSLAHRGIETHLVDPHPWPLAEMADPDIMAPVEESWRELGVITHFNTTLKGFVGQGRVSSVATSDGEIPCDLVVVATHKVPNARLAAAAGLEIGSTGGVVVDERMATSVDGVFAAGDCTEIPHGLTRVPLQGLTGSHAYAQGKTAGQNAGGGDRRYKAVYVPWGTPAGKWIIGGASFGETTATALGIPYVVGQAQGISRARYYPGVKPVKVKLLAEPGSLRLIGAQIVGGEGIKERADFLAMAVKHGFTFHDLSAMENVYSPAIGALNEPIVVAATNGLEELRKAGKL</sequence>
<dbReference type="RefSeq" id="WP_274191295.1">
    <property type="nucleotide sequence ID" value="NZ_BAABHN010000041.1"/>
</dbReference>
<evidence type="ECO:0000259" key="8">
    <source>
        <dbReference type="Pfam" id="PF02852"/>
    </source>
</evidence>
<evidence type="ECO:0000256" key="4">
    <source>
        <dbReference type="ARBA" id="ARBA00022827"/>
    </source>
</evidence>
<name>A0ABV9RMD8_9PSEU</name>
<dbReference type="SUPFAM" id="SSF51905">
    <property type="entry name" value="FAD/NAD(P)-binding domain"/>
    <property type="match status" value="1"/>
</dbReference>
<evidence type="ECO:0000256" key="7">
    <source>
        <dbReference type="SAM" id="MobiDB-lite"/>
    </source>
</evidence>
<keyword evidence="3" id="KW-0285">Flavoprotein</keyword>
<dbReference type="Proteomes" id="UP001595909">
    <property type="component" value="Unassembled WGS sequence"/>
</dbReference>
<proteinExistence type="inferred from homology"/>
<dbReference type="EMBL" id="JBHSIM010000041">
    <property type="protein sequence ID" value="MFC4834684.1"/>
    <property type="molecule type" value="Genomic_DNA"/>
</dbReference>
<dbReference type="PRINTS" id="PR00368">
    <property type="entry name" value="FADPNR"/>
</dbReference>
<evidence type="ECO:0000256" key="5">
    <source>
        <dbReference type="ARBA" id="ARBA00023002"/>
    </source>
</evidence>
<dbReference type="InterPro" id="IPR023753">
    <property type="entry name" value="FAD/NAD-binding_dom"/>
</dbReference>
<evidence type="ECO:0000256" key="3">
    <source>
        <dbReference type="ARBA" id="ARBA00022630"/>
    </source>
</evidence>
<dbReference type="PANTHER" id="PTHR43429">
    <property type="entry name" value="PYRIDINE NUCLEOTIDE-DISULFIDE OXIDOREDUCTASE DOMAIN-CONTAINING"/>
    <property type="match status" value="1"/>
</dbReference>
<feature type="region of interest" description="Disordered" evidence="7">
    <location>
        <begin position="1"/>
        <end position="23"/>
    </location>
</feature>
<keyword evidence="5" id="KW-0560">Oxidoreductase</keyword>
<evidence type="ECO:0000259" key="9">
    <source>
        <dbReference type="Pfam" id="PF07992"/>
    </source>
</evidence>
<dbReference type="PRINTS" id="PR00469">
    <property type="entry name" value="PNDRDTASEII"/>
</dbReference>
<dbReference type="InterPro" id="IPR004099">
    <property type="entry name" value="Pyr_nucl-diS_OxRdtase_dimer"/>
</dbReference>
<gene>
    <name evidence="10" type="ORF">ACFPEL_19885</name>
</gene>
<dbReference type="InterPro" id="IPR050260">
    <property type="entry name" value="FAD-bd_OxRdtase"/>
</dbReference>
<reference evidence="11" key="1">
    <citation type="journal article" date="2019" name="Int. J. Syst. Evol. Microbiol.">
        <title>The Global Catalogue of Microorganisms (GCM) 10K type strain sequencing project: providing services to taxonomists for standard genome sequencing and annotation.</title>
        <authorList>
            <consortium name="The Broad Institute Genomics Platform"/>
            <consortium name="The Broad Institute Genome Sequencing Center for Infectious Disease"/>
            <person name="Wu L."/>
            <person name="Ma J."/>
        </authorList>
    </citation>
    <scope>NUCLEOTIDE SEQUENCE [LARGE SCALE GENOMIC DNA]</scope>
    <source>
        <strain evidence="11">CCUG 50347</strain>
    </source>
</reference>
<evidence type="ECO:0000256" key="1">
    <source>
        <dbReference type="ARBA" id="ARBA00001974"/>
    </source>
</evidence>
<evidence type="ECO:0000256" key="6">
    <source>
        <dbReference type="ARBA" id="ARBA00023284"/>
    </source>
</evidence>
<dbReference type="PANTHER" id="PTHR43429:SF1">
    <property type="entry name" value="NAD(P)H SULFUR OXIDOREDUCTASE (COA-DEPENDENT)"/>
    <property type="match status" value="1"/>
</dbReference>
<feature type="domain" description="Pyridine nucleotide-disulphide oxidoreductase dimerisation" evidence="8">
    <location>
        <begin position="367"/>
        <end position="449"/>
    </location>
</feature>
<evidence type="ECO:0000313" key="10">
    <source>
        <dbReference type="EMBL" id="MFC4834684.1"/>
    </source>
</evidence>
<organism evidence="10 11">
    <name type="scientific">Actinomycetospora chibensis</name>
    <dbReference type="NCBI Taxonomy" id="663606"/>
    <lineage>
        <taxon>Bacteria</taxon>
        <taxon>Bacillati</taxon>
        <taxon>Actinomycetota</taxon>
        <taxon>Actinomycetes</taxon>
        <taxon>Pseudonocardiales</taxon>
        <taxon>Pseudonocardiaceae</taxon>
        <taxon>Actinomycetospora</taxon>
    </lineage>
</organism>
<feature type="domain" description="FAD/NAD(P)-binding" evidence="9">
    <location>
        <begin position="32"/>
        <end position="310"/>
    </location>
</feature>
<dbReference type="InterPro" id="IPR016156">
    <property type="entry name" value="FAD/NAD-linked_Rdtase_dimer_sf"/>
</dbReference>
<keyword evidence="4" id="KW-0274">FAD</keyword>
<keyword evidence="6" id="KW-0676">Redox-active center</keyword>
<comment type="caution">
    <text evidence="10">The sequence shown here is derived from an EMBL/GenBank/DDBJ whole genome shotgun (WGS) entry which is preliminary data.</text>
</comment>
<dbReference type="InterPro" id="IPR036188">
    <property type="entry name" value="FAD/NAD-bd_sf"/>
</dbReference>
<evidence type="ECO:0000313" key="11">
    <source>
        <dbReference type="Proteomes" id="UP001595909"/>
    </source>
</evidence>
<comment type="similarity">
    <text evidence="2">Belongs to the class-III pyridine nucleotide-disulfide oxidoreductase family.</text>
</comment>